<keyword evidence="5" id="KW-0813">Transport</keyword>
<gene>
    <name evidence="14" type="ORF">ACOC_LOCUS1196</name>
</gene>
<dbReference type="WBParaSite" id="ACOC_0000119501-mRNA-1">
    <property type="protein sequence ID" value="ACOC_0000119501-mRNA-1"/>
    <property type="gene ID" value="ACOC_0000119501"/>
</dbReference>
<feature type="domain" description="Ribosomal protein/NADH dehydrogenase" evidence="13">
    <location>
        <begin position="52"/>
        <end position="125"/>
    </location>
</feature>
<sequence>MKPRLQINSAVFLKSIQGDSLGALVEFNGPRMTSAIRLAGSHLRELRIHLCQKSSASAGVRDFIENDYVDLKKANPHFPILIRECSGIVPRVFARYEHGVERCVVLEDLPREKVASAIKELSALS</sequence>
<evidence type="ECO:0000256" key="12">
    <source>
        <dbReference type="ARBA" id="ARBA00032513"/>
    </source>
</evidence>
<keyword evidence="9" id="KW-0496">Mitochondrion</keyword>
<evidence type="ECO:0000259" key="13">
    <source>
        <dbReference type="SMART" id="SM00916"/>
    </source>
</evidence>
<organism evidence="16">
    <name type="scientific">Angiostrongylus costaricensis</name>
    <name type="common">Nematode worm</name>
    <dbReference type="NCBI Taxonomy" id="334426"/>
    <lineage>
        <taxon>Eukaryota</taxon>
        <taxon>Metazoa</taxon>
        <taxon>Ecdysozoa</taxon>
        <taxon>Nematoda</taxon>
        <taxon>Chromadorea</taxon>
        <taxon>Rhabditida</taxon>
        <taxon>Rhabditina</taxon>
        <taxon>Rhabditomorpha</taxon>
        <taxon>Strongyloidea</taxon>
        <taxon>Metastrongylidae</taxon>
        <taxon>Angiostrongylus</taxon>
    </lineage>
</organism>
<dbReference type="InterPro" id="IPR036249">
    <property type="entry name" value="Thioredoxin-like_sf"/>
</dbReference>
<reference evidence="16" key="1">
    <citation type="submission" date="2017-02" db="UniProtKB">
        <authorList>
            <consortium name="WormBaseParasite"/>
        </authorList>
    </citation>
    <scope>IDENTIFICATION</scope>
</reference>
<dbReference type="PANTHER" id="PTHR12878">
    <property type="entry name" value="NADH-UBIQUINONE OXIDOREDUCTASE B8 SUBUNIT"/>
    <property type="match status" value="1"/>
</dbReference>
<dbReference type="STRING" id="334426.A0A0R3PBU0"/>
<reference evidence="14 15" key="2">
    <citation type="submission" date="2018-11" db="EMBL/GenBank/DDBJ databases">
        <authorList>
            <consortium name="Pathogen Informatics"/>
        </authorList>
    </citation>
    <scope>NUCLEOTIDE SEQUENCE [LARGE SCALE GENOMIC DNA]</scope>
    <source>
        <strain evidence="14 15">Costa Rica</strain>
    </source>
</reference>
<evidence type="ECO:0000313" key="14">
    <source>
        <dbReference type="EMBL" id="VDM52781.1"/>
    </source>
</evidence>
<dbReference type="OMA" id="FIEQQYV"/>
<dbReference type="SMART" id="SM00916">
    <property type="entry name" value="L51_S25_CI-B8"/>
    <property type="match status" value="1"/>
</dbReference>
<dbReference type="SUPFAM" id="SSF52833">
    <property type="entry name" value="Thioredoxin-like"/>
    <property type="match status" value="1"/>
</dbReference>
<dbReference type="GO" id="GO:0005743">
    <property type="term" value="C:mitochondrial inner membrane"/>
    <property type="evidence" value="ECO:0007669"/>
    <property type="project" value="UniProtKB-SubCell"/>
</dbReference>
<evidence type="ECO:0000313" key="16">
    <source>
        <dbReference type="WBParaSite" id="ACOC_0000119501-mRNA-1"/>
    </source>
</evidence>
<dbReference type="PANTHER" id="PTHR12878:SF0">
    <property type="entry name" value="NADH DEHYDROGENASE [UBIQUINONE] 1 ALPHA SUBCOMPLEX SUBUNIT 2"/>
    <property type="match status" value="1"/>
</dbReference>
<dbReference type="AlphaFoldDB" id="A0A0R3PBU0"/>
<dbReference type="Pfam" id="PF05047">
    <property type="entry name" value="L51_S25_CI-B8"/>
    <property type="match status" value="1"/>
</dbReference>
<protein>
    <recommendedName>
        <fullName evidence="4">NADH dehydrogenase [ubiquinone] 1 alpha subcomplex subunit 2</fullName>
    </recommendedName>
    <alternativeName>
        <fullName evidence="11">Complex I-B8</fullName>
    </alternativeName>
    <alternativeName>
        <fullName evidence="12">NADH-ubiquinone oxidoreductase B8 subunit</fullName>
    </alternativeName>
</protein>
<keyword evidence="10" id="KW-0472">Membrane</keyword>
<dbReference type="EMBL" id="UYYA01000164">
    <property type="protein sequence ID" value="VDM52781.1"/>
    <property type="molecule type" value="Genomic_DNA"/>
</dbReference>
<keyword evidence="7" id="KW-0999">Mitochondrion inner membrane</keyword>
<dbReference type="InterPro" id="IPR016464">
    <property type="entry name" value="NADH_Ub_cplx-1_asu_su-2"/>
</dbReference>
<proteinExistence type="inferred from homology"/>
<evidence type="ECO:0000313" key="15">
    <source>
        <dbReference type="Proteomes" id="UP000267027"/>
    </source>
</evidence>
<dbReference type="InterPro" id="IPR007741">
    <property type="entry name" value="Ribosomal_mL43/mS25/NADH_DH"/>
</dbReference>
<evidence type="ECO:0000256" key="1">
    <source>
        <dbReference type="ARBA" id="ARBA00003195"/>
    </source>
</evidence>
<name>A0A0R3PBU0_ANGCS</name>
<evidence type="ECO:0000256" key="11">
    <source>
        <dbReference type="ARBA" id="ARBA00031441"/>
    </source>
</evidence>
<evidence type="ECO:0000256" key="4">
    <source>
        <dbReference type="ARBA" id="ARBA00016394"/>
    </source>
</evidence>
<evidence type="ECO:0000256" key="3">
    <source>
        <dbReference type="ARBA" id="ARBA00008939"/>
    </source>
</evidence>
<evidence type="ECO:0000256" key="9">
    <source>
        <dbReference type="ARBA" id="ARBA00023128"/>
    </source>
</evidence>
<evidence type="ECO:0000256" key="2">
    <source>
        <dbReference type="ARBA" id="ARBA00004443"/>
    </source>
</evidence>
<comment type="subcellular location">
    <subcellularLocation>
        <location evidence="2">Mitochondrion inner membrane</location>
        <topology evidence="2">Peripheral membrane protein</topology>
        <orientation evidence="2">Matrix side</orientation>
    </subcellularLocation>
</comment>
<accession>A0A0R3PBU0</accession>
<keyword evidence="8" id="KW-0249">Electron transport</keyword>
<keyword evidence="15" id="KW-1185">Reference proteome</keyword>
<evidence type="ECO:0000256" key="5">
    <source>
        <dbReference type="ARBA" id="ARBA00022448"/>
    </source>
</evidence>
<evidence type="ECO:0000256" key="10">
    <source>
        <dbReference type="ARBA" id="ARBA00023136"/>
    </source>
</evidence>
<comment type="function">
    <text evidence="1">Accessory subunit of the mitochondrial membrane respiratory chain NADH dehydrogenase (Complex I), that is believed not to be involved in catalysis. Complex I functions in the transfer of electrons from NADH to the respiratory chain. The immediate electron acceptor for the enzyme is believed to be ubiquinone.</text>
</comment>
<dbReference type="Gene3D" id="3.40.30.10">
    <property type="entry name" value="Glutaredoxin"/>
    <property type="match status" value="1"/>
</dbReference>
<dbReference type="OrthoDB" id="10250268at2759"/>
<evidence type="ECO:0000256" key="7">
    <source>
        <dbReference type="ARBA" id="ARBA00022792"/>
    </source>
</evidence>
<evidence type="ECO:0000256" key="6">
    <source>
        <dbReference type="ARBA" id="ARBA00022660"/>
    </source>
</evidence>
<evidence type="ECO:0000256" key="8">
    <source>
        <dbReference type="ARBA" id="ARBA00022982"/>
    </source>
</evidence>
<dbReference type="Proteomes" id="UP000267027">
    <property type="component" value="Unassembled WGS sequence"/>
</dbReference>
<keyword evidence="6" id="KW-0679">Respiratory chain</keyword>
<comment type="similarity">
    <text evidence="3">Belongs to the complex I NDUFA2 subunit family.</text>
</comment>